<keyword evidence="2" id="KW-1185">Reference proteome</keyword>
<protein>
    <recommendedName>
        <fullName evidence="3">Transposase</fullName>
    </recommendedName>
</protein>
<dbReference type="Proteomes" id="UP001159363">
    <property type="component" value="Chromosome 2"/>
</dbReference>
<name>A0ABQ9I925_9NEOP</name>
<reference evidence="1 2" key="1">
    <citation type="submission" date="2023-02" db="EMBL/GenBank/DDBJ databases">
        <title>LHISI_Scaffold_Assembly.</title>
        <authorList>
            <person name="Stuart O.P."/>
            <person name="Cleave R."/>
            <person name="Magrath M.J.L."/>
            <person name="Mikheyev A.S."/>
        </authorList>
    </citation>
    <scope>NUCLEOTIDE SEQUENCE [LARGE SCALE GENOMIC DNA]</scope>
    <source>
        <strain evidence="1">Daus_M_001</strain>
        <tissue evidence="1">Leg muscle</tissue>
    </source>
</reference>
<evidence type="ECO:0008006" key="3">
    <source>
        <dbReference type="Google" id="ProtNLM"/>
    </source>
</evidence>
<organism evidence="1 2">
    <name type="scientific">Dryococelus australis</name>
    <dbReference type="NCBI Taxonomy" id="614101"/>
    <lineage>
        <taxon>Eukaryota</taxon>
        <taxon>Metazoa</taxon>
        <taxon>Ecdysozoa</taxon>
        <taxon>Arthropoda</taxon>
        <taxon>Hexapoda</taxon>
        <taxon>Insecta</taxon>
        <taxon>Pterygota</taxon>
        <taxon>Neoptera</taxon>
        <taxon>Polyneoptera</taxon>
        <taxon>Phasmatodea</taxon>
        <taxon>Verophasmatodea</taxon>
        <taxon>Anareolatae</taxon>
        <taxon>Phasmatidae</taxon>
        <taxon>Eurycanthinae</taxon>
        <taxon>Dryococelus</taxon>
    </lineage>
</organism>
<evidence type="ECO:0000313" key="1">
    <source>
        <dbReference type="EMBL" id="KAJ8893116.1"/>
    </source>
</evidence>
<evidence type="ECO:0000313" key="2">
    <source>
        <dbReference type="Proteomes" id="UP001159363"/>
    </source>
</evidence>
<sequence>MDTTGVQAVSTIKMTVSCWFGKFLTEMLLQNTLVEVQRYIDENLLPRQDIHLFGGRKTANSLPTCLYWLGNDCVH</sequence>
<gene>
    <name evidence="1" type="ORF">PR048_005699</name>
</gene>
<accession>A0ABQ9I925</accession>
<dbReference type="EMBL" id="JARBHB010000002">
    <property type="protein sequence ID" value="KAJ8893116.1"/>
    <property type="molecule type" value="Genomic_DNA"/>
</dbReference>
<proteinExistence type="predicted"/>
<comment type="caution">
    <text evidence="1">The sequence shown here is derived from an EMBL/GenBank/DDBJ whole genome shotgun (WGS) entry which is preliminary data.</text>
</comment>